<feature type="domain" description="C2H2-type" evidence="12">
    <location>
        <begin position="382"/>
        <end position="410"/>
    </location>
</feature>
<evidence type="ECO:0000256" key="11">
    <source>
        <dbReference type="PROSITE-ProRule" id="PRU00042"/>
    </source>
</evidence>
<evidence type="ECO:0000256" key="2">
    <source>
        <dbReference type="ARBA" id="ARBA00006991"/>
    </source>
</evidence>
<dbReference type="InterPro" id="IPR050826">
    <property type="entry name" value="Krueppel_C2H2_ZnFinger"/>
</dbReference>
<evidence type="ECO:0000256" key="4">
    <source>
        <dbReference type="ARBA" id="ARBA00022737"/>
    </source>
</evidence>
<keyword evidence="14" id="KW-1185">Reference proteome</keyword>
<dbReference type="Proteomes" id="UP001497623">
    <property type="component" value="Unassembled WGS sequence"/>
</dbReference>
<name>A0AAV2QT60_MEGNR</name>
<protein>
    <recommendedName>
        <fullName evidence="12">C2H2-type domain-containing protein</fullName>
    </recommendedName>
</protein>
<feature type="domain" description="C2H2-type" evidence="12">
    <location>
        <begin position="154"/>
        <end position="181"/>
    </location>
</feature>
<feature type="domain" description="C2H2-type" evidence="12">
    <location>
        <begin position="239"/>
        <end position="267"/>
    </location>
</feature>
<dbReference type="GO" id="GO:0003677">
    <property type="term" value="F:DNA binding"/>
    <property type="evidence" value="ECO:0007669"/>
    <property type="project" value="UniProtKB-KW"/>
</dbReference>
<dbReference type="SMART" id="SM00355">
    <property type="entry name" value="ZnF_C2H2"/>
    <property type="match status" value="9"/>
</dbReference>
<evidence type="ECO:0000259" key="12">
    <source>
        <dbReference type="PROSITE" id="PS50157"/>
    </source>
</evidence>
<keyword evidence="7" id="KW-0805">Transcription regulation</keyword>
<evidence type="ECO:0000256" key="9">
    <source>
        <dbReference type="ARBA" id="ARBA00023163"/>
    </source>
</evidence>
<dbReference type="AlphaFoldDB" id="A0AAV2QT60"/>
<evidence type="ECO:0000256" key="8">
    <source>
        <dbReference type="ARBA" id="ARBA00023125"/>
    </source>
</evidence>
<dbReference type="InterPro" id="IPR013087">
    <property type="entry name" value="Znf_C2H2_type"/>
</dbReference>
<proteinExistence type="inferred from homology"/>
<dbReference type="FunFam" id="3.30.160.60:FF:002343">
    <property type="entry name" value="Zinc finger protein 33A"/>
    <property type="match status" value="1"/>
</dbReference>
<keyword evidence="6" id="KW-0862">Zinc</keyword>
<feature type="domain" description="C2H2-type" evidence="12">
    <location>
        <begin position="411"/>
        <end position="438"/>
    </location>
</feature>
<dbReference type="FunFam" id="3.30.160.60:FF:001156">
    <property type="entry name" value="Zinc finger protein 407"/>
    <property type="match status" value="1"/>
</dbReference>
<comment type="similarity">
    <text evidence="2">Belongs to the krueppel C2H2-type zinc-finger protein family.</text>
</comment>
<accession>A0AAV2QT60</accession>
<evidence type="ECO:0000313" key="13">
    <source>
        <dbReference type="EMBL" id="CAL4096289.1"/>
    </source>
</evidence>
<organism evidence="13 14">
    <name type="scientific">Meganyctiphanes norvegica</name>
    <name type="common">Northern krill</name>
    <name type="synonym">Thysanopoda norvegica</name>
    <dbReference type="NCBI Taxonomy" id="48144"/>
    <lineage>
        <taxon>Eukaryota</taxon>
        <taxon>Metazoa</taxon>
        <taxon>Ecdysozoa</taxon>
        <taxon>Arthropoda</taxon>
        <taxon>Crustacea</taxon>
        <taxon>Multicrustacea</taxon>
        <taxon>Malacostraca</taxon>
        <taxon>Eumalacostraca</taxon>
        <taxon>Eucarida</taxon>
        <taxon>Euphausiacea</taxon>
        <taxon>Euphausiidae</taxon>
        <taxon>Meganyctiphanes</taxon>
    </lineage>
</organism>
<evidence type="ECO:0000256" key="3">
    <source>
        <dbReference type="ARBA" id="ARBA00022723"/>
    </source>
</evidence>
<keyword evidence="4" id="KW-0677">Repeat</keyword>
<evidence type="ECO:0000256" key="5">
    <source>
        <dbReference type="ARBA" id="ARBA00022771"/>
    </source>
</evidence>
<feature type="domain" description="C2H2-type" evidence="12">
    <location>
        <begin position="210"/>
        <end position="238"/>
    </location>
</feature>
<evidence type="ECO:0000256" key="6">
    <source>
        <dbReference type="ARBA" id="ARBA00022833"/>
    </source>
</evidence>
<feature type="domain" description="C2H2-type" evidence="12">
    <location>
        <begin position="297"/>
        <end position="324"/>
    </location>
</feature>
<keyword evidence="8" id="KW-0238">DNA-binding</keyword>
<keyword evidence="9" id="KW-0804">Transcription</keyword>
<dbReference type="Pfam" id="PF12874">
    <property type="entry name" value="zf-met"/>
    <property type="match status" value="1"/>
</dbReference>
<comment type="subcellular location">
    <subcellularLocation>
        <location evidence="1">Nucleus</location>
    </subcellularLocation>
</comment>
<evidence type="ECO:0000256" key="10">
    <source>
        <dbReference type="ARBA" id="ARBA00023242"/>
    </source>
</evidence>
<dbReference type="GO" id="GO:0008270">
    <property type="term" value="F:zinc ion binding"/>
    <property type="evidence" value="ECO:0007669"/>
    <property type="project" value="UniProtKB-KW"/>
</dbReference>
<dbReference type="GO" id="GO:0005634">
    <property type="term" value="C:nucleus"/>
    <property type="evidence" value="ECO:0007669"/>
    <property type="project" value="UniProtKB-SubCell"/>
</dbReference>
<feature type="domain" description="C2H2-type" evidence="12">
    <location>
        <begin position="268"/>
        <end position="296"/>
    </location>
</feature>
<dbReference type="InterPro" id="IPR036236">
    <property type="entry name" value="Znf_C2H2_sf"/>
</dbReference>
<dbReference type="PROSITE" id="PS50157">
    <property type="entry name" value="ZINC_FINGER_C2H2_2"/>
    <property type="match status" value="8"/>
</dbReference>
<keyword evidence="10" id="KW-0539">Nucleus</keyword>
<keyword evidence="3" id="KW-0479">Metal-binding</keyword>
<dbReference type="Pfam" id="PF13894">
    <property type="entry name" value="zf-C2H2_4"/>
    <property type="match status" value="1"/>
</dbReference>
<keyword evidence="5 11" id="KW-0863">Zinc-finger</keyword>
<evidence type="ECO:0000256" key="1">
    <source>
        <dbReference type="ARBA" id="ARBA00004123"/>
    </source>
</evidence>
<dbReference type="Pfam" id="PF00096">
    <property type="entry name" value="zf-C2H2"/>
    <property type="match status" value="4"/>
</dbReference>
<dbReference type="GO" id="GO:0006355">
    <property type="term" value="P:regulation of DNA-templated transcription"/>
    <property type="evidence" value="ECO:0007669"/>
    <property type="project" value="UniProtKB-ARBA"/>
</dbReference>
<dbReference type="EMBL" id="CAXKWB010009908">
    <property type="protein sequence ID" value="CAL4096289.1"/>
    <property type="molecule type" value="Genomic_DNA"/>
</dbReference>
<evidence type="ECO:0000313" key="14">
    <source>
        <dbReference type="Proteomes" id="UP001497623"/>
    </source>
</evidence>
<evidence type="ECO:0000256" key="7">
    <source>
        <dbReference type="ARBA" id="ARBA00023015"/>
    </source>
</evidence>
<dbReference type="PROSITE" id="PS00028">
    <property type="entry name" value="ZINC_FINGER_C2H2_1"/>
    <property type="match status" value="7"/>
</dbReference>
<gene>
    <name evidence="13" type="ORF">MNOR_LOCUS15671</name>
</gene>
<sequence>MDPLIISKHEIIEIIEDSDDFQKEVKIEEHPIRIETRQDIEICEIIHNNIDPQSIFNGNERGVFALFAHTEKKRHNTLKHGIEVTDDNGPFQLEGKIEEHAIEMETKFTKPGSDSRTTIHYGQKSYQGSHRENQFSQDDQLVQHERIHTKEKLYKCSFCEKVFSKNEDLLNHLPMHLGEKRYECHQCLRKFAYQNNLVQHQRTHIGEKFNQCTICEKWFASKGAMIKHQQNVHPSVRLYQCSCCGKGFYSKGNLIKHQNMMHPTKNPYQCSHCEECFDSKGDLINHKNILHPAEKLYMCSFCEEFFATTRDLRKHEHSHTPKMPYQFSYGNKGLASKKAEVKRQNIHTVVRNSECSNCGKYFSKNGLAVHKSLHCEVKLLGFQCRLCCKKMSREDTLVQHYQKIHPGEKPYKCSHCEQGFGLKGALIKHKKIHTNGNP</sequence>
<dbReference type="PANTHER" id="PTHR24377">
    <property type="entry name" value="IP01015P-RELATED"/>
    <property type="match status" value="1"/>
</dbReference>
<reference evidence="13 14" key="1">
    <citation type="submission" date="2024-05" db="EMBL/GenBank/DDBJ databases">
        <authorList>
            <person name="Wallberg A."/>
        </authorList>
    </citation>
    <scope>NUCLEOTIDE SEQUENCE [LARGE SCALE GENOMIC DNA]</scope>
</reference>
<comment type="caution">
    <text evidence="13">The sequence shown here is derived from an EMBL/GenBank/DDBJ whole genome shotgun (WGS) entry which is preliminary data.</text>
</comment>
<dbReference type="FunFam" id="3.30.160.60:FF:002061">
    <property type="entry name" value="Uncharacterized protein"/>
    <property type="match status" value="1"/>
</dbReference>
<feature type="domain" description="C2H2-type" evidence="12">
    <location>
        <begin position="182"/>
        <end position="209"/>
    </location>
</feature>
<dbReference type="SUPFAM" id="SSF57667">
    <property type="entry name" value="beta-beta-alpha zinc fingers"/>
    <property type="match status" value="5"/>
</dbReference>
<dbReference type="Gene3D" id="3.30.160.60">
    <property type="entry name" value="Classic Zinc Finger"/>
    <property type="match status" value="8"/>
</dbReference>